<feature type="compositionally biased region" description="Gly residues" evidence="5">
    <location>
        <begin position="247"/>
        <end position="257"/>
    </location>
</feature>
<feature type="compositionally biased region" description="Basic and acidic residues" evidence="5">
    <location>
        <begin position="694"/>
        <end position="708"/>
    </location>
</feature>
<sequence>MHKGSWLKDVLSATSAATGHDLVVDGVAEASELFEIHGYYVKPSSSCSPLEGRPTVAANAAPIPGVANKSRIPCYFFSQGFCAKGEKCTFMHGTPSLAPKSSAPQRPVRSGPASAIESNDKESVPAANGVAAKPNIEVTLETQAPAETRPAHVGGVQTSPRKEVRTYPGTGANQNGGARGRSEGPSSGHVGSGRLRIRQVQPGDDRVQNGMEQDEWWEESSPGFDVLVDDGPEQSRYPDDSEFQSVGEGGLETGKGGSRSRVRSMRMADDIEQYDYDYPHQYDHPYEGNASYEHGGYEYSVHEQQGGYDPSGAYEHMGQRGGYSDRGGPDEMLARERLGLPMEVDVRSGGGNNDHRSRLGSVKRRRPDGGPQHSSENHSRRQRTEMPMDEYQHHQRQQEDQQKQHELQLRQELFIQSGLRYNNHFSGRRQFEKNPVETAGVARRALQDIGAEVAISTTDRVQSKPGLKGRSVVDNSRSGLKESEHSRISKVSDSLGESEGRNYMDLEGNRKTEKEVRKDPSTFAGPKTLAQIKAEKRKGAVEGSSKKESLNGSKLPLQTSSASKGAAGRSQQQSPAIFVGDAMSGDASIEERKIRLDKVVPSEVKKLTAFEGPKSLSAILKEKRKVEPEGDAKPEETSRDHLQRISPSGSTMVAATGVDTGSAVESELREVDTGIGTDLDADVEDGELLSDDDGALKSRNDMNDEDRNTYSLDRGAVELQGTSSRDSQWQHDETANAMQTVEGGEDDIIEEPVHGSDYGDVQEDYEEEVRELDVDHDEDEEAFVGLDDEEEDDFAKKLGGFFS</sequence>
<evidence type="ECO:0000259" key="6">
    <source>
        <dbReference type="PROSITE" id="PS50103"/>
    </source>
</evidence>
<reference evidence="7" key="1">
    <citation type="submission" date="2016-03" db="EMBL/GenBank/DDBJ databases">
        <title>Mechanisms controlling the formation of the plant cell surface in tip-growing cells are functionally conserved among land plants.</title>
        <authorList>
            <person name="Honkanen S."/>
            <person name="Jones V.A."/>
            <person name="Morieri G."/>
            <person name="Champion C."/>
            <person name="Hetherington A.J."/>
            <person name="Kelly S."/>
            <person name="Saint-Marcoux D."/>
            <person name="Proust H."/>
            <person name="Prescott H."/>
            <person name="Dolan L."/>
        </authorList>
    </citation>
    <scope>NUCLEOTIDE SEQUENCE [LARGE SCALE GENOMIC DNA]</scope>
    <source>
        <tissue evidence="7">Whole gametophyte</tissue>
    </source>
</reference>
<keyword evidence="3 4" id="KW-0862">Zinc</keyword>
<name>A0A176VJI4_MARPO</name>
<dbReference type="PANTHER" id="PTHR15725:SF14">
    <property type="entry name" value="ZINC FINGER CCCH DOMAIN-CONTAINING PROTEIN 11A"/>
    <property type="match status" value="1"/>
</dbReference>
<dbReference type="Gene3D" id="4.10.1000.10">
    <property type="entry name" value="Zinc finger, CCCH-type"/>
    <property type="match status" value="1"/>
</dbReference>
<evidence type="ECO:0000256" key="3">
    <source>
        <dbReference type="ARBA" id="ARBA00022833"/>
    </source>
</evidence>
<feature type="compositionally biased region" description="Basic and acidic residues" evidence="5">
    <location>
        <begin position="533"/>
        <end position="549"/>
    </location>
</feature>
<dbReference type="PROSITE" id="PS50103">
    <property type="entry name" value="ZF_C3H1"/>
    <property type="match status" value="1"/>
</dbReference>
<protein>
    <recommendedName>
        <fullName evidence="6">C3H1-type domain-containing protein</fullName>
    </recommendedName>
</protein>
<feature type="zinc finger region" description="C3H1-type" evidence="4">
    <location>
        <begin position="68"/>
        <end position="95"/>
    </location>
</feature>
<keyword evidence="1 4" id="KW-0479">Metal-binding</keyword>
<dbReference type="SUPFAM" id="SSF90229">
    <property type="entry name" value="CCCH zinc finger"/>
    <property type="match status" value="1"/>
</dbReference>
<dbReference type="PANTHER" id="PTHR15725">
    <property type="entry name" value="ZN-FINGER, C-X8-C-X5-C-X3-H TYPE-CONTAINING"/>
    <property type="match status" value="1"/>
</dbReference>
<dbReference type="EMBL" id="LVLJ01003529">
    <property type="protein sequence ID" value="OAE21109.1"/>
    <property type="molecule type" value="Genomic_DNA"/>
</dbReference>
<dbReference type="AlphaFoldDB" id="A0A176VJI4"/>
<feature type="compositionally biased region" description="Acidic residues" evidence="5">
    <location>
        <begin position="679"/>
        <end position="693"/>
    </location>
</feature>
<organism evidence="7 8">
    <name type="scientific">Marchantia polymorpha subsp. ruderalis</name>
    <dbReference type="NCBI Taxonomy" id="1480154"/>
    <lineage>
        <taxon>Eukaryota</taxon>
        <taxon>Viridiplantae</taxon>
        <taxon>Streptophyta</taxon>
        <taxon>Embryophyta</taxon>
        <taxon>Marchantiophyta</taxon>
        <taxon>Marchantiopsida</taxon>
        <taxon>Marchantiidae</taxon>
        <taxon>Marchantiales</taxon>
        <taxon>Marchantiaceae</taxon>
        <taxon>Marchantia</taxon>
    </lineage>
</organism>
<feature type="compositionally biased region" description="Basic and acidic residues" evidence="5">
    <location>
        <begin position="498"/>
        <end position="520"/>
    </location>
</feature>
<evidence type="ECO:0000256" key="2">
    <source>
        <dbReference type="ARBA" id="ARBA00022771"/>
    </source>
</evidence>
<evidence type="ECO:0000256" key="4">
    <source>
        <dbReference type="PROSITE-ProRule" id="PRU00723"/>
    </source>
</evidence>
<feature type="region of interest" description="Disordered" evidence="5">
    <location>
        <begin position="302"/>
        <end position="405"/>
    </location>
</feature>
<accession>A0A176VJI4</accession>
<feature type="compositionally biased region" description="Basic and acidic residues" evidence="5">
    <location>
        <begin position="621"/>
        <end position="643"/>
    </location>
</feature>
<dbReference type="GO" id="GO:0008270">
    <property type="term" value="F:zinc ion binding"/>
    <property type="evidence" value="ECO:0007669"/>
    <property type="project" value="UniProtKB-KW"/>
</dbReference>
<evidence type="ECO:0000313" key="8">
    <source>
        <dbReference type="Proteomes" id="UP000077202"/>
    </source>
</evidence>
<evidence type="ECO:0000256" key="1">
    <source>
        <dbReference type="ARBA" id="ARBA00022723"/>
    </source>
</evidence>
<comment type="caution">
    <text evidence="7">The sequence shown here is derived from an EMBL/GenBank/DDBJ whole genome shotgun (WGS) entry which is preliminary data.</text>
</comment>
<dbReference type="InterPro" id="IPR000571">
    <property type="entry name" value="Znf_CCCH"/>
</dbReference>
<gene>
    <name evidence="7" type="ORF">AXG93_3661s1340</name>
</gene>
<keyword evidence="8" id="KW-1185">Reference proteome</keyword>
<dbReference type="InterPro" id="IPR036855">
    <property type="entry name" value="Znf_CCCH_sf"/>
</dbReference>
<proteinExistence type="predicted"/>
<dbReference type="Proteomes" id="UP000077202">
    <property type="component" value="Unassembled WGS sequence"/>
</dbReference>
<feature type="compositionally biased region" description="Basic and acidic residues" evidence="5">
    <location>
        <begin position="375"/>
        <end position="405"/>
    </location>
</feature>
<evidence type="ECO:0000256" key="5">
    <source>
        <dbReference type="SAM" id="MobiDB-lite"/>
    </source>
</evidence>
<feature type="domain" description="C3H1-type" evidence="6">
    <location>
        <begin position="68"/>
        <end position="95"/>
    </location>
</feature>
<feature type="region of interest" description="Disordered" evidence="5">
    <location>
        <begin position="459"/>
        <end position="576"/>
    </location>
</feature>
<dbReference type="Pfam" id="PF00642">
    <property type="entry name" value="zf-CCCH"/>
    <property type="match status" value="1"/>
</dbReference>
<keyword evidence="2 4" id="KW-0863">Zinc-finger</keyword>
<dbReference type="SMART" id="SM00356">
    <property type="entry name" value="ZnF_C3H1"/>
    <property type="match status" value="1"/>
</dbReference>
<feature type="compositionally biased region" description="Polar residues" evidence="5">
    <location>
        <begin position="550"/>
        <end position="575"/>
    </location>
</feature>
<feature type="compositionally biased region" description="Basic and acidic residues" evidence="5">
    <location>
        <begin position="327"/>
        <end position="338"/>
    </location>
</feature>
<feature type="region of interest" description="Disordered" evidence="5">
    <location>
        <begin position="96"/>
        <end position="262"/>
    </location>
</feature>
<evidence type="ECO:0000313" key="7">
    <source>
        <dbReference type="EMBL" id="OAE21109.1"/>
    </source>
</evidence>
<feature type="region of interest" description="Disordered" evidence="5">
    <location>
        <begin position="621"/>
        <end position="761"/>
    </location>
</feature>